<evidence type="ECO:0000313" key="2">
    <source>
        <dbReference type="EMBL" id="PIR94523.1"/>
    </source>
</evidence>
<accession>A0A2H0V617</accession>
<dbReference type="AlphaFoldDB" id="A0A2H0V617"/>
<comment type="caution">
    <text evidence="2">The sequence shown here is derived from an EMBL/GenBank/DDBJ whole genome shotgun (WGS) entry which is preliminary data.</text>
</comment>
<dbReference type="Proteomes" id="UP000229901">
    <property type="component" value="Unassembled WGS sequence"/>
</dbReference>
<feature type="domain" description="DUF6938" evidence="1">
    <location>
        <begin position="251"/>
        <end position="425"/>
    </location>
</feature>
<dbReference type="InterPro" id="IPR054218">
    <property type="entry name" value="DUF6938"/>
</dbReference>
<proteinExistence type="predicted"/>
<gene>
    <name evidence="2" type="ORF">COT97_00995</name>
</gene>
<name>A0A2H0V617_9BACT</name>
<evidence type="ECO:0000259" key="1">
    <source>
        <dbReference type="Pfam" id="PF22053"/>
    </source>
</evidence>
<evidence type="ECO:0000313" key="3">
    <source>
        <dbReference type="Proteomes" id="UP000229901"/>
    </source>
</evidence>
<organism evidence="2 3">
    <name type="scientific">Candidatus Falkowbacteria bacterium CG10_big_fil_rev_8_21_14_0_10_39_11</name>
    <dbReference type="NCBI Taxonomy" id="1974565"/>
    <lineage>
        <taxon>Bacteria</taxon>
        <taxon>Candidatus Falkowiibacteriota</taxon>
    </lineage>
</organism>
<reference evidence="3" key="1">
    <citation type="submission" date="2017-09" db="EMBL/GenBank/DDBJ databases">
        <title>Depth-based differentiation of microbial function through sediment-hosted aquifers and enrichment of novel symbionts in the deep terrestrial subsurface.</title>
        <authorList>
            <person name="Probst A.J."/>
            <person name="Ladd B."/>
            <person name="Jarett J.K."/>
            <person name="Geller-Mcgrath D.E."/>
            <person name="Sieber C.M.K."/>
            <person name="Emerson J.B."/>
            <person name="Anantharaman K."/>
            <person name="Thomas B.C."/>
            <person name="Malmstrom R."/>
            <person name="Stieglmeier M."/>
            <person name="Klingl A."/>
            <person name="Woyke T."/>
            <person name="Ryan C.M."/>
            <person name="Banfield J.F."/>
        </authorList>
    </citation>
    <scope>NUCLEOTIDE SEQUENCE [LARGE SCALE GENOMIC DNA]</scope>
</reference>
<dbReference type="Pfam" id="PF22053">
    <property type="entry name" value="DUF6938"/>
    <property type="match status" value="1"/>
</dbReference>
<protein>
    <recommendedName>
        <fullName evidence="1">DUF6938 domain-containing protein</fullName>
    </recommendedName>
</protein>
<dbReference type="EMBL" id="PFAP01000004">
    <property type="protein sequence ID" value="PIR94523.1"/>
    <property type="molecule type" value="Genomic_DNA"/>
</dbReference>
<sequence length="448" mass="51319">MSLNHQKAWVVAVDMGYGHQRAAAPLKNIAYGGEVINANNYKGIPKQDQDLWHDSRKFYEFISRFKKVPIVGKPAFDLFDKFQEIPPFYPKRDLSDPNLQVKYMQHLIETQNWGKHLIEKLEKKPMPLITTFFVTAFMAEQFKYSGDIYAVATDTDISRSWVPVDPEKSRIKYFAPSKRAYNRLVRYGVKEDNIFLTGFPLPIELLGQKSLNILKKDIGQRLTNLDPNREYINRYDETLIAQLGSSNFPSKKRSHPLTIMFAVGGAGAQREVGITLTKSLKNRIKKGDARVVLVAGTHKDIKSYFKKEVAGLGLEKQLGKGVVILHSANKEQYFRKFNRALRTTDILWTKPSELSFYTALGLPIVMAPPIGSQEKFNRKWLFMIGSGVEQENPEYTDEWLFDLIDTGWFAEAAINGFLEAPKYGTYNIQKIISSKPEECLQCKTEMMY</sequence>